<sequence length="351" mass="39380">MMLRVYYLLIVLLNLVVAIFCADKYSREDFPSGFVFGSGTSAYQVEGAASEDGRSPGIWDTVSHEGKMDGATGDVSVDERGLVNPKAVLYYNNLISELISHGRTSQLMQMCVREFGDRVLHWTTLNEPNVFPLYSYDLGILPPYRCSSTFGLNCSQGNSASESYLVAHHLLLAHASAVRLYRKKYQIANPVVFGDYPETVKKNAGSRLPAFTIQESKQVKGSFDFLGIIHYVSIQVKDNSASLNSEHRDYRADMAAKMIWQRIRRTSSLEDASRVKYMNGYVGSVLDAIRGYFTWSLLDVFELMGCYETCFGLYCVDLSAHWYSQFLRGKPVGSDVFIQLGKHFPPLSDSS</sequence>
<name>A0ABQ9LWX4_HEVBR</name>
<reference evidence="5" key="1">
    <citation type="journal article" date="2023" name="Plant Biotechnol. J.">
        <title>Chromosome-level wild Hevea brasiliensis genome provides new tools for genomic-assisted breeding and valuable loci to elevate rubber yield.</title>
        <authorList>
            <person name="Cheng H."/>
            <person name="Song X."/>
            <person name="Hu Y."/>
            <person name="Wu T."/>
            <person name="Yang Q."/>
            <person name="An Z."/>
            <person name="Feng S."/>
            <person name="Deng Z."/>
            <person name="Wu W."/>
            <person name="Zeng X."/>
            <person name="Tu M."/>
            <person name="Wang X."/>
            <person name="Huang H."/>
        </authorList>
    </citation>
    <scope>NUCLEOTIDE SEQUENCE</scope>
    <source>
        <strain evidence="5">MT/VB/25A 57/8</strain>
    </source>
</reference>
<keyword evidence="6" id="KW-1185">Reference proteome</keyword>
<proteinExistence type="inferred from homology"/>
<dbReference type="PANTHER" id="PTHR10353">
    <property type="entry name" value="GLYCOSYL HYDROLASE"/>
    <property type="match status" value="1"/>
</dbReference>
<dbReference type="PROSITE" id="PS00653">
    <property type="entry name" value="GLYCOSYL_HYDROL_F1_2"/>
    <property type="match status" value="1"/>
</dbReference>
<dbReference type="EMBL" id="JARPOI010000009">
    <property type="protein sequence ID" value="KAJ9171823.1"/>
    <property type="molecule type" value="Genomic_DNA"/>
</dbReference>
<evidence type="ECO:0000256" key="3">
    <source>
        <dbReference type="RuleBase" id="RU003690"/>
    </source>
</evidence>
<gene>
    <name evidence="5" type="ORF">P3X46_015135</name>
</gene>
<feature type="chain" id="PRO_5046461928" description="Beta-glucosidase" evidence="4">
    <location>
        <begin position="19"/>
        <end position="351"/>
    </location>
</feature>
<dbReference type="InterPro" id="IPR001360">
    <property type="entry name" value="Glyco_hydro_1"/>
</dbReference>
<feature type="signal peptide" evidence="4">
    <location>
        <begin position="1"/>
        <end position="18"/>
    </location>
</feature>
<evidence type="ECO:0000256" key="2">
    <source>
        <dbReference type="ARBA" id="ARBA00022801"/>
    </source>
</evidence>
<evidence type="ECO:0008006" key="7">
    <source>
        <dbReference type="Google" id="ProtNLM"/>
    </source>
</evidence>
<dbReference type="SUPFAM" id="SSF51445">
    <property type="entry name" value="(Trans)glycosidases"/>
    <property type="match status" value="1"/>
</dbReference>
<accession>A0ABQ9LWX4</accession>
<dbReference type="Pfam" id="PF00232">
    <property type="entry name" value="Glyco_hydro_1"/>
    <property type="match status" value="4"/>
</dbReference>
<evidence type="ECO:0000256" key="1">
    <source>
        <dbReference type="ARBA" id="ARBA00010838"/>
    </source>
</evidence>
<dbReference type="InterPro" id="IPR033132">
    <property type="entry name" value="GH_1_N_CS"/>
</dbReference>
<keyword evidence="4" id="KW-0732">Signal</keyword>
<protein>
    <recommendedName>
        <fullName evidence="7">Beta-glucosidase</fullName>
    </recommendedName>
</protein>
<dbReference type="InterPro" id="IPR017853">
    <property type="entry name" value="GH"/>
</dbReference>
<comment type="caution">
    <text evidence="5">The sequence shown here is derived from an EMBL/GenBank/DDBJ whole genome shotgun (WGS) entry which is preliminary data.</text>
</comment>
<organism evidence="5 6">
    <name type="scientific">Hevea brasiliensis</name>
    <name type="common">Para rubber tree</name>
    <name type="synonym">Siphonia brasiliensis</name>
    <dbReference type="NCBI Taxonomy" id="3981"/>
    <lineage>
        <taxon>Eukaryota</taxon>
        <taxon>Viridiplantae</taxon>
        <taxon>Streptophyta</taxon>
        <taxon>Embryophyta</taxon>
        <taxon>Tracheophyta</taxon>
        <taxon>Spermatophyta</taxon>
        <taxon>Magnoliopsida</taxon>
        <taxon>eudicotyledons</taxon>
        <taxon>Gunneridae</taxon>
        <taxon>Pentapetalae</taxon>
        <taxon>rosids</taxon>
        <taxon>fabids</taxon>
        <taxon>Malpighiales</taxon>
        <taxon>Euphorbiaceae</taxon>
        <taxon>Crotonoideae</taxon>
        <taxon>Micrandreae</taxon>
        <taxon>Hevea</taxon>
    </lineage>
</organism>
<dbReference type="PANTHER" id="PTHR10353:SF257">
    <property type="entry name" value="BETA-GLUCOSIDASE"/>
    <property type="match status" value="1"/>
</dbReference>
<dbReference type="Proteomes" id="UP001174677">
    <property type="component" value="Chromosome 9"/>
</dbReference>
<evidence type="ECO:0000313" key="6">
    <source>
        <dbReference type="Proteomes" id="UP001174677"/>
    </source>
</evidence>
<evidence type="ECO:0000313" key="5">
    <source>
        <dbReference type="EMBL" id="KAJ9171823.1"/>
    </source>
</evidence>
<keyword evidence="2" id="KW-0378">Hydrolase</keyword>
<evidence type="ECO:0000256" key="4">
    <source>
        <dbReference type="SAM" id="SignalP"/>
    </source>
</evidence>
<comment type="similarity">
    <text evidence="1 3">Belongs to the glycosyl hydrolase 1 family.</text>
</comment>
<dbReference type="Gene3D" id="3.20.20.80">
    <property type="entry name" value="Glycosidases"/>
    <property type="match status" value="4"/>
</dbReference>